<dbReference type="RefSeq" id="WP_072778185.1">
    <property type="nucleotide sequence ID" value="NZ_FQXC01000003.1"/>
</dbReference>
<comment type="subunit">
    <text evidence="4">The basal body constitutes a major portion of the flagellar organelle and consists of five rings (E,L,P,S, and M) mounted on a central rod. The rod consists of about 26 subunits of FlgG in the distal portion, and FlgB, FlgC and FlgF are thought to build up the proximal portion of the rod with about 6 subunits each.</text>
</comment>
<feature type="domain" description="Flagellar basal-body/hook protein C-terminal" evidence="5">
    <location>
        <begin position="190"/>
        <end position="232"/>
    </location>
</feature>
<evidence type="ECO:0000256" key="1">
    <source>
        <dbReference type="ARBA" id="ARBA00004117"/>
    </source>
</evidence>
<comment type="subcellular location">
    <subcellularLocation>
        <location evidence="1 4">Bacterial flagellum basal body</location>
    </subcellularLocation>
</comment>
<dbReference type="AlphaFoldDB" id="A0A1M5UN17"/>
<dbReference type="PANTHER" id="PTHR30435:SF19">
    <property type="entry name" value="FLAGELLAR BASAL-BODY ROD PROTEIN FLGG"/>
    <property type="match status" value="1"/>
</dbReference>
<keyword evidence="7" id="KW-0966">Cell projection</keyword>
<evidence type="ECO:0000313" key="8">
    <source>
        <dbReference type="Proteomes" id="UP000184221"/>
    </source>
</evidence>
<dbReference type="STRING" id="996342.SAMN05443551_2708"/>
<dbReference type="InterPro" id="IPR053967">
    <property type="entry name" value="LlgE_F_G-like_D1"/>
</dbReference>
<dbReference type="Pfam" id="PF22692">
    <property type="entry name" value="LlgE_F_G_D1"/>
    <property type="match status" value="1"/>
</dbReference>
<dbReference type="Proteomes" id="UP000184221">
    <property type="component" value="Unassembled WGS sequence"/>
</dbReference>
<feature type="domain" description="Flagellar hook protein FlgE/F/G-like D1" evidence="6">
    <location>
        <begin position="81"/>
        <end position="147"/>
    </location>
</feature>
<keyword evidence="8" id="KW-1185">Reference proteome</keyword>
<evidence type="ECO:0000259" key="5">
    <source>
        <dbReference type="Pfam" id="PF06429"/>
    </source>
</evidence>
<protein>
    <recommendedName>
        <fullName evidence="4">Flagellar basal-body rod protein FlgF</fullName>
    </recommendedName>
</protein>
<dbReference type="GO" id="GO:0071978">
    <property type="term" value="P:bacterial-type flagellum-dependent swarming motility"/>
    <property type="evidence" value="ECO:0007669"/>
    <property type="project" value="TreeGrafter"/>
</dbReference>
<gene>
    <name evidence="7" type="ORF">SAMN05443551_2708</name>
</gene>
<dbReference type="Pfam" id="PF06429">
    <property type="entry name" value="Flg_bbr_C"/>
    <property type="match status" value="1"/>
</dbReference>
<dbReference type="NCBIfam" id="NF009332">
    <property type="entry name" value="PRK12690.1"/>
    <property type="match status" value="1"/>
</dbReference>
<evidence type="ECO:0000259" key="6">
    <source>
        <dbReference type="Pfam" id="PF22692"/>
    </source>
</evidence>
<evidence type="ECO:0000256" key="3">
    <source>
        <dbReference type="ARBA" id="ARBA00023143"/>
    </source>
</evidence>
<sequence length="237" mass="25121">MESTGYVTLARQSGLMREMETIAHNMANAATTGFRQQGLVFSEYVHAVEGGHSLSMAAARVKKTSTAQGILTQTGNTLDLAIEGSGYFQVETPDGVRLTRAGAFNVSSEGDIVSSDGHRVLDLGGAPINVPPGELSVQVAADGTVSAGERLLGQIGIVEPEKGADLIREAGVLFRTDAPLSPSTDGKILQGHLEGSNVDAISQLTRMIEVQRAYEMGQKLLDMDHERSKATLETLIK</sequence>
<dbReference type="NCBIfam" id="TIGR03506">
    <property type="entry name" value="FlgEFG_subfam"/>
    <property type="match status" value="1"/>
</dbReference>
<evidence type="ECO:0000313" key="7">
    <source>
        <dbReference type="EMBL" id="SHH64113.1"/>
    </source>
</evidence>
<dbReference type="NCBIfam" id="TIGR02490">
    <property type="entry name" value="flgF"/>
    <property type="match status" value="1"/>
</dbReference>
<accession>A0A1M5UN17</accession>
<dbReference type="InterPro" id="IPR037925">
    <property type="entry name" value="FlgE/F/G-like"/>
</dbReference>
<dbReference type="OrthoDB" id="9804559at2"/>
<keyword evidence="7" id="KW-0969">Cilium</keyword>
<keyword evidence="3 4" id="KW-0975">Bacterial flagellum</keyword>
<evidence type="ECO:0000256" key="2">
    <source>
        <dbReference type="ARBA" id="ARBA00009677"/>
    </source>
</evidence>
<organism evidence="7 8">
    <name type="scientific">Marivita hallyeonensis</name>
    <dbReference type="NCBI Taxonomy" id="996342"/>
    <lineage>
        <taxon>Bacteria</taxon>
        <taxon>Pseudomonadati</taxon>
        <taxon>Pseudomonadota</taxon>
        <taxon>Alphaproteobacteria</taxon>
        <taxon>Rhodobacterales</taxon>
        <taxon>Roseobacteraceae</taxon>
        <taxon>Marivita</taxon>
    </lineage>
</organism>
<evidence type="ECO:0000256" key="4">
    <source>
        <dbReference type="RuleBase" id="RU362116"/>
    </source>
</evidence>
<dbReference type="SUPFAM" id="SSF117143">
    <property type="entry name" value="Flagellar hook protein flgE"/>
    <property type="match status" value="1"/>
</dbReference>
<dbReference type="EMBL" id="FQXC01000003">
    <property type="protein sequence ID" value="SHH64113.1"/>
    <property type="molecule type" value="Genomic_DNA"/>
</dbReference>
<dbReference type="InterPro" id="IPR012836">
    <property type="entry name" value="FlgF"/>
</dbReference>
<keyword evidence="7" id="KW-0282">Flagellum</keyword>
<dbReference type="InterPro" id="IPR020013">
    <property type="entry name" value="Flagellar_FlgE/F/G"/>
</dbReference>
<proteinExistence type="inferred from homology"/>
<comment type="similarity">
    <text evidence="2 4">Belongs to the flagella basal body rod proteins family.</text>
</comment>
<reference evidence="7 8" key="1">
    <citation type="submission" date="2016-11" db="EMBL/GenBank/DDBJ databases">
        <authorList>
            <person name="Jaros S."/>
            <person name="Januszkiewicz K."/>
            <person name="Wedrychowicz H."/>
        </authorList>
    </citation>
    <scope>NUCLEOTIDE SEQUENCE [LARGE SCALE GENOMIC DNA]</scope>
    <source>
        <strain evidence="7 8">DSM 29431</strain>
    </source>
</reference>
<dbReference type="InterPro" id="IPR010930">
    <property type="entry name" value="Flg_bb/hook_C_dom"/>
</dbReference>
<dbReference type="PANTHER" id="PTHR30435">
    <property type="entry name" value="FLAGELLAR PROTEIN"/>
    <property type="match status" value="1"/>
</dbReference>
<name>A0A1M5UN17_9RHOB</name>
<dbReference type="GO" id="GO:0030694">
    <property type="term" value="C:bacterial-type flagellum basal body, rod"/>
    <property type="evidence" value="ECO:0007669"/>
    <property type="project" value="UniProtKB-UniRule"/>
</dbReference>